<organism evidence="1 2">
    <name type="scientific">Smittium simulii</name>
    <dbReference type="NCBI Taxonomy" id="133385"/>
    <lineage>
        <taxon>Eukaryota</taxon>
        <taxon>Fungi</taxon>
        <taxon>Fungi incertae sedis</taxon>
        <taxon>Zoopagomycota</taxon>
        <taxon>Kickxellomycotina</taxon>
        <taxon>Harpellomycetes</taxon>
        <taxon>Harpellales</taxon>
        <taxon>Legeriomycetaceae</taxon>
        <taxon>Smittium</taxon>
    </lineage>
</organism>
<dbReference type="EMBL" id="MBFR01000181">
    <property type="protein sequence ID" value="PVU91904.1"/>
    <property type="molecule type" value="Genomic_DNA"/>
</dbReference>
<evidence type="ECO:0000313" key="1">
    <source>
        <dbReference type="EMBL" id="PVU91904.1"/>
    </source>
</evidence>
<sequence>MYTDKFKERLANPMKVHHSVAIMIKYLICIWRIRKLKLEINCLRLLLQFISKSLLNLQIPKIQGEIMVESGTLNKSLAFFFLDQKIILFAIKVQDGRKKLELKSGFYDSSWAILTNHNSNFKKKHTTSPIFSQGNKLAVWFEIATPVNEFDENQIIIQDIARKYKLDFCQN</sequence>
<dbReference type="Proteomes" id="UP000245383">
    <property type="component" value="Unassembled WGS sequence"/>
</dbReference>
<proteinExistence type="predicted"/>
<name>A0A2T9YHZ1_9FUNG</name>
<keyword evidence="2" id="KW-1185">Reference proteome</keyword>
<protein>
    <submittedName>
        <fullName evidence="1">Uncharacterized protein</fullName>
    </submittedName>
</protein>
<dbReference type="AlphaFoldDB" id="A0A2T9YHZ1"/>
<comment type="caution">
    <text evidence="1">The sequence shown here is derived from an EMBL/GenBank/DDBJ whole genome shotgun (WGS) entry which is preliminary data.</text>
</comment>
<evidence type="ECO:0000313" key="2">
    <source>
        <dbReference type="Proteomes" id="UP000245383"/>
    </source>
</evidence>
<reference evidence="1 2" key="1">
    <citation type="journal article" date="2018" name="MBio">
        <title>Comparative Genomics Reveals the Core Gene Toolbox for the Fungus-Insect Symbiosis.</title>
        <authorList>
            <person name="Wang Y."/>
            <person name="Stata M."/>
            <person name="Wang W."/>
            <person name="Stajich J.E."/>
            <person name="White M.M."/>
            <person name="Moncalvo J.M."/>
        </authorList>
    </citation>
    <scope>NUCLEOTIDE SEQUENCE [LARGE SCALE GENOMIC DNA]</scope>
    <source>
        <strain evidence="1 2">SWE-8-4</strain>
    </source>
</reference>
<gene>
    <name evidence="1" type="ORF">BB561_004144</name>
</gene>
<accession>A0A2T9YHZ1</accession>